<dbReference type="PANTHER" id="PTHR21207">
    <property type="entry name" value="PARKIN COREGULATED GENE PROTEIN PARK2 COREGULATED"/>
    <property type="match status" value="1"/>
</dbReference>
<name>A0A0N0U4D9_9HYME</name>
<dbReference type="InterPro" id="IPR016024">
    <property type="entry name" value="ARM-type_fold"/>
</dbReference>
<dbReference type="AlphaFoldDB" id="A0A0N0U4D9"/>
<dbReference type="Gene3D" id="1.25.10.10">
    <property type="entry name" value="Leucine-rich Repeat Variant"/>
    <property type="match status" value="1"/>
</dbReference>
<dbReference type="InterPro" id="IPR019399">
    <property type="entry name" value="Parkin_co-regulated_protein"/>
</dbReference>
<evidence type="ECO:0000313" key="1">
    <source>
        <dbReference type="EMBL" id="KOX71971.1"/>
    </source>
</evidence>
<accession>A0A0N0U4D9</accession>
<protein>
    <submittedName>
        <fullName evidence="1">Parkin coregulated protein like protein</fullName>
    </submittedName>
</protein>
<proteinExistence type="predicted"/>
<reference evidence="1 2" key="1">
    <citation type="submission" date="2015-07" db="EMBL/GenBank/DDBJ databases">
        <title>The genome of Melipona quadrifasciata.</title>
        <authorList>
            <person name="Pan H."/>
            <person name="Kapheim K."/>
        </authorList>
    </citation>
    <scope>NUCLEOTIDE SEQUENCE [LARGE SCALE GENOMIC DNA]</scope>
    <source>
        <strain evidence="1">0111107301</strain>
        <tissue evidence="1">Whole body</tissue>
    </source>
</reference>
<keyword evidence="2" id="KW-1185">Reference proteome</keyword>
<dbReference type="OrthoDB" id="5954824at2759"/>
<dbReference type="PANTHER" id="PTHR21207:SF2">
    <property type="entry name" value="PARKIN COREGULATED GENE PROTEIN"/>
    <property type="match status" value="1"/>
</dbReference>
<gene>
    <name evidence="1" type="ORF">WN51_03248</name>
</gene>
<dbReference type="Pfam" id="PF10274">
    <property type="entry name" value="ParcG"/>
    <property type="match status" value="1"/>
</dbReference>
<dbReference type="GO" id="GO:0030544">
    <property type="term" value="F:Hsp70 protein binding"/>
    <property type="evidence" value="ECO:0007669"/>
    <property type="project" value="TreeGrafter"/>
</dbReference>
<evidence type="ECO:0000313" key="2">
    <source>
        <dbReference type="Proteomes" id="UP000053105"/>
    </source>
</evidence>
<sequence>MVSETKFWNEIRKDVSGHKKKKPRVVPAFTIQALQENTIVEKPPRYELYKPQLPKPSTFRKFYEWGVFPIALEKNSYGIKLSWKFIVEQGISDMLEHGGPKILPVVPQLIIPIKKALNTKMPEVICATLRAIQHLVRSADCVGEALVPYFRQILPVLNLLKDRNVNLGEGIDYSQQRGENVADIIQETLALLEIYGGEDAFINIKYMIPTYESCMMN</sequence>
<organism evidence="1 2">
    <name type="scientific">Melipona quadrifasciata</name>
    <dbReference type="NCBI Taxonomy" id="166423"/>
    <lineage>
        <taxon>Eukaryota</taxon>
        <taxon>Metazoa</taxon>
        <taxon>Ecdysozoa</taxon>
        <taxon>Arthropoda</taxon>
        <taxon>Hexapoda</taxon>
        <taxon>Insecta</taxon>
        <taxon>Pterygota</taxon>
        <taxon>Neoptera</taxon>
        <taxon>Endopterygota</taxon>
        <taxon>Hymenoptera</taxon>
        <taxon>Apocrita</taxon>
        <taxon>Aculeata</taxon>
        <taxon>Apoidea</taxon>
        <taxon>Anthophila</taxon>
        <taxon>Apidae</taxon>
        <taxon>Melipona</taxon>
    </lineage>
</organism>
<dbReference type="Proteomes" id="UP000053105">
    <property type="component" value="Unassembled WGS sequence"/>
</dbReference>
<dbReference type="STRING" id="166423.A0A0N0U4D9"/>
<dbReference type="SUPFAM" id="SSF48371">
    <property type="entry name" value="ARM repeat"/>
    <property type="match status" value="1"/>
</dbReference>
<dbReference type="GO" id="GO:0051879">
    <property type="term" value="F:Hsp90 protein binding"/>
    <property type="evidence" value="ECO:0007669"/>
    <property type="project" value="TreeGrafter"/>
</dbReference>
<dbReference type="EMBL" id="KQ435827">
    <property type="protein sequence ID" value="KOX71971.1"/>
    <property type="molecule type" value="Genomic_DNA"/>
</dbReference>
<dbReference type="InterPro" id="IPR011989">
    <property type="entry name" value="ARM-like"/>
</dbReference>